<protein>
    <recommendedName>
        <fullName evidence="3">C2H2-type domain-containing protein</fullName>
    </recommendedName>
</protein>
<accession>A0AAD5VTH0</accession>
<sequence>MSTLSTSLLKEKHHCPGCGKVWPTFTQVLQHRKNKPACLDAVLYSGIAEGGDVDTPNPIESPTLQAMDTENMEVDLNLSFPSPFQDTNTHHDGYIVEPHPNVPLNYGLGQSFMDIFDSDQHSSERDQHPFYPWASHSEWELATFLLKSNLSMAAIDTFLKLTMVKTLHLSFNTAKDLRNRAEILPSGPEWFCKEIVPKIPTSLPLSLYYRNPVECLQALLRNPLIKDHFHFQPFRLFEQAKSTMQVYTEWLSGESAWEMQNKIPDGATLLGTILSSDKTNVTSMTGGRVAHPVLLSCANISKEFRNKASNHAFMLIALLPIPSYINQKRQIASLLENRLFHECLDIVLEPLKVAATMGVMLSDPLGYQRKCYTPLASYIVDTPESALIAGVGGKTSSVTMATFTNFGDNFRHPPRLASVTLTKLQEIEDAILDGLATV</sequence>
<evidence type="ECO:0000313" key="2">
    <source>
        <dbReference type="Proteomes" id="UP001213000"/>
    </source>
</evidence>
<dbReference type="InterPro" id="IPR041078">
    <property type="entry name" value="Plavaka"/>
</dbReference>
<comment type="caution">
    <text evidence="1">The sequence shown here is derived from an EMBL/GenBank/DDBJ whole genome shotgun (WGS) entry which is preliminary data.</text>
</comment>
<evidence type="ECO:0000313" key="1">
    <source>
        <dbReference type="EMBL" id="KAJ3567001.1"/>
    </source>
</evidence>
<dbReference type="Pfam" id="PF18759">
    <property type="entry name" value="Plavaka"/>
    <property type="match status" value="1"/>
</dbReference>
<dbReference type="Proteomes" id="UP001213000">
    <property type="component" value="Unassembled WGS sequence"/>
</dbReference>
<gene>
    <name evidence="1" type="ORF">NP233_g6648</name>
</gene>
<proteinExistence type="predicted"/>
<reference evidence="1" key="1">
    <citation type="submission" date="2022-07" db="EMBL/GenBank/DDBJ databases">
        <title>Genome Sequence of Leucocoprinus birnbaumii.</title>
        <authorList>
            <person name="Buettner E."/>
        </authorList>
    </citation>
    <scope>NUCLEOTIDE SEQUENCE</scope>
    <source>
        <strain evidence="1">VT141</strain>
    </source>
</reference>
<evidence type="ECO:0008006" key="3">
    <source>
        <dbReference type="Google" id="ProtNLM"/>
    </source>
</evidence>
<organism evidence="1 2">
    <name type="scientific">Leucocoprinus birnbaumii</name>
    <dbReference type="NCBI Taxonomy" id="56174"/>
    <lineage>
        <taxon>Eukaryota</taxon>
        <taxon>Fungi</taxon>
        <taxon>Dikarya</taxon>
        <taxon>Basidiomycota</taxon>
        <taxon>Agaricomycotina</taxon>
        <taxon>Agaricomycetes</taxon>
        <taxon>Agaricomycetidae</taxon>
        <taxon>Agaricales</taxon>
        <taxon>Agaricineae</taxon>
        <taxon>Agaricaceae</taxon>
        <taxon>Leucocoprinus</taxon>
    </lineage>
</organism>
<dbReference type="AlphaFoldDB" id="A0AAD5VTH0"/>
<name>A0AAD5VTH0_9AGAR</name>
<keyword evidence="2" id="KW-1185">Reference proteome</keyword>
<dbReference type="EMBL" id="JANIEX010000444">
    <property type="protein sequence ID" value="KAJ3567001.1"/>
    <property type="molecule type" value="Genomic_DNA"/>
</dbReference>